<dbReference type="AlphaFoldDB" id="A0A5B7E109"/>
<name>A0A5B7E109_PORTR</name>
<reference evidence="1 2" key="1">
    <citation type="submission" date="2019-05" db="EMBL/GenBank/DDBJ databases">
        <title>Another draft genome of Portunus trituberculatus and its Hox gene families provides insights of decapod evolution.</title>
        <authorList>
            <person name="Jeong J.-H."/>
            <person name="Song I."/>
            <person name="Kim S."/>
            <person name="Choi T."/>
            <person name="Kim D."/>
            <person name="Ryu S."/>
            <person name="Kim W."/>
        </authorList>
    </citation>
    <scope>NUCLEOTIDE SEQUENCE [LARGE SCALE GENOMIC DNA]</scope>
    <source>
        <tissue evidence="1">Muscle</tissue>
    </source>
</reference>
<sequence length="139" mass="14859">MDIRIQSSASCLAAVIPNTAMMVLCGARRSMAVLCLAAVFSLNDATVSASTAPTDTRRTIYLPLTDALSYEQIVKEGFKELILPCAWSPRQGIGSRSFFSSVASNFTSSRPLTAPHTRQGVAISRSVSTIHQMVPSPVP</sequence>
<evidence type="ECO:0000313" key="2">
    <source>
        <dbReference type="Proteomes" id="UP000324222"/>
    </source>
</evidence>
<evidence type="ECO:0000313" key="1">
    <source>
        <dbReference type="EMBL" id="MPC27089.1"/>
    </source>
</evidence>
<dbReference type="Proteomes" id="UP000324222">
    <property type="component" value="Unassembled WGS sequence"/>
</dbReference>
<accession>A0A5B7E109</accession>
<gene>
    <name evidence="1" type="ORF">E2C01_020246</name>
</gene>
<keyword evidence="2" id="KW-1185">Reference proteome</keyword>
<organism evidence="1 2">
    <name type="scientific">Portunus trituberculatus</name>
    <name type="common">Swimming crab</name>
    <name type="synonym">Neptunus trituberculatus</name>
    <dbReference type="NCBI Taxonomy" id="210409"/>
    <lineage>
        <taxon>Eukaryota</taxon>
        <taxon>Metazoa</taxon>
        <taxon>Ecdysozoa</taxon>
        <taxon>Arthropoda</taxon>
        <taxon>Crustacea</taxon>
        <taxon>Multicrustacea</taxon>
        <taxon>Malacostraca</taxon>
        <taxon>Eumalacostraca</taxon>
        <taxon>Eucarida</taxon>
        <taxon>Decapoda</taxon>
        <taxon>Pleocyemata</taxon>
        <taxon>Brachyura</taxon>
        <taxon>Eubrachyura</taxon>
        <taxon>Portunoidea</taxon>
        <taxon>Portunidae</taxon>
        <taxon>Portuninae</taxon>
        <taxon>Portunus</taxon>
    </lineage>
</organism>
<protein>
    <submittedName>
        <fullName evidence="1">Uncharacterized protein</fullName>
    </submittedName>
</protein>
<proteinExistence type="predicted"/>
<comment type="caution">
    <text evidence="1">The sequence shown here is derived from an EMBL/GenBank/DDBJ whole genome shotgun (WGS) entry which is preliminary data.</text>
</comment>
<dbReference type="EMBL" id="VSRR010001690">
    <property type="protein sequence ID" value="MPC27089.1"/>
    <property type="molecule type" value="Genomic_DNA"/>
</dbReference>